<evidence type="ECO:0000313" key="3">
    <source>
        <dbReference type="EMBL" id="EPR79137.1"/>
    </source>
</evidence>
<evidence type="ECO:0000313" key="4">
    <source>
        <dbReference type="Proteomes" id="UP000014978"/>
    </source>
</evidence>
<organism evidence="3 4">
    <name type="scientific">Spraguea lophii (strain 42_110)</name>
    <name type="common">Microsporidian parasite</name>
    <dbReference type="NCBI Taxonomy" id="1358809"/>
    <lineage>
        <taxon>Eukaryota</taxon>
        <taxon>Fungi</taxon>
        <taxon>Fungi incertae sedis</taxon>
        <taxon>Microsporidia</taxon>
        <taxon>Spragueidae</taxon>
        <taxon>Spraguea</taxon>
    </lineage>
</organism>
<evidence type="ECO:0000256" key="1">
    <source>
        <dbReference type="RuleBase" id="RU000383"/>
    </source>
</evidence>
<keyword evidence="1" id="KW-0195">Cyclin</keyword>
<proteinExistence type="inferred from homology"/>
<dbReference type="InterPro" id="IPR013763">
    <property type="entry name" value="Cyclin-like_dom"/>
</dbReference>
<keyword evidence="4" id="KW-1185">Reference proteome</keyword>
<sequence length="302" mass="35878">MFKEITKVSNTNIIVKIVNNNHRKTLIHWLFEVTSDFNYSIRTYIHAVYIFDKYTTYRGEDLNNYQLIGLTALFIAAKIDEEYPKKIHYYTMVTEESVTKKDIVKREKDMVNVIGFTLNTIPVSLITEYEIQTMKREILGHSVDDDKVDISEYNIKMDYKKIDGIEDYKKIDGINKKVNNIKDDKKRIPLKEKINYNNNNKITTDTNHTINNDTITTNNNTINNTTTTIKEDRIYNKNNINNLILISICYLYEKEEYNRNINLLEEAKEITKDILKNKNIRDIEFYIENVKDKIYYNNDDRL</sequence>
<comment type="similarity">
    <text evidence="1">Belongs to the cyclin family.</text>
</comment>
<protein>
    <submittedName>
        <fullName evidence="3">G2/mitotic specific cyclin 1</fullName>
    </submittedName>
</protein>
<dbReference type="InterPro" id="IPR039361">
    <property type="entry name" value="Cyclin"/>
</dbReference>
<dbReference type="SUPFAM" id="SSF47954">
    <property type="entry name" value="Cyclin-like"/>
    <property type="match status" value="1"/>
</dbReference>
<name>S7WBH8_SPRLO</name>
<comment type="caution">
    <text evidence="3">The sequence shown here is derived from an EMBL/GenBank/DDBJ whole genome shotgun (WGS) entry which is preliminary data.</text>
</comment>
<dbReference type="EMBL" id="ATCN01000389">
    <property type="protein sequence ID" value="EPR79137.1"/>
    <property type="molecule type" value="Genomic_DNA"/>
</dbReference>
<evidence type="ECO:0000259" key="2">
    <source>
        <dbReference type="SMART" id="SM00385"/>
    </source>
</evidence>
<accession>S7WBH8</accession>
<dbReference type="VEuPathDB" id="MicrosporidiaDB:SLOPH_378"/>
<dbReference type="HOGENOM" id="CLU_921887_0_0_1"/>
<dbReference type="OrthoDB" id="5590282at2759"/>
<dbReference type="InParanoid" id="S7WBH8"/>
<gene>
    <name evidence="3" type="ORF">SLOPH_378</name>
</gene>
<dbReference type="Proteomes" id="UP000014978">
    <property type="component" value="Unassembled WGS sequence"/>
</dbReference>
<dbReference type="AlphaFoldDB" id="S7WBH8"/>
<dbReference type="InterPro" id="IPR006671">
    <property type="entry name" value="Cyclin_N"/>
</dbReference>
<feature type="domain" description="Cyclin-like" evidence="2">
    <location>
        <begin position="28"/>
        <end position="112"/>
    </location>
</feature>
<dbReference type="InterPro" id="IPR036915">
    <property type="entry name" value="Cyclin-like_sf"/>
</dbReference>
<reference evidence="4" key="1">
    <citation type="journal article" date="2013" name="PLoS Genet.">
        <title>The genome of Spraguea lophii and the basis of host-microsporidian interactions.</title>
        <authorList>
            <person name="Campbell S.E."/>
            <person name="Williams T.A."/>
            <person name="Yousuf A."/>
            <person name="Soanes D.M."/>
            <person name="Paszkiewicz K.H."/>
            <person name="Williams B.A.P."/>
        </authorList>
    </citation>
    <scope>NUCLEOTIDE SEQUENCE [LARGE SCALE GENOMIC DNA]</scope>
    <source>
        <strain evidence="4">42_110</strain>
    </source>
</reference>
<dbReference type="SMART" id="SM00385">
    <property type="entry name" value="CYCLIN"/>
    <property type="match status" value="1"/>
</dbReference>
<dbReference type="Gene3D" id="1.10.472.10">
    <property type="entry name" value="Cyclin-like"/>
    <property type="match status" value="1"/>
</dbReference>
<dbReference type="PANTHER" id="PTHR10177">
    <property type="entry name" value="CYCLINS"/>
    <property type="match status" value="1"/>
</dbReference>
<dbReference type="Pfam" id="PF00134">
    <property type="entry name" value="Cyclin_N"/>
    <property type="match status" value="1"/>
</dbReference>
<dbReference type="STRING" id="1358809.S7WBH8"/>